<dbReference type="OrthoDB" id="1684674at2"/>
<accession>A0A517DNT3</accession>
<evidence type="ECO:0000313" key="2">
    <source>
        <dbReference type="EMBL" id="QDR78916.1"/>
    </source>
</evidence>
<evidence type="ECO:0000313" key="3">
    <source>
        <dbReference type="Proteomes" id="UP000320776"/>
    </source>
</evidence>
<feature type="compositionally biased region" description="Basic residues" evidence="1">
    <location>
        <begin position="27"/>
        <end position="36"/>
    </location>
</feature>
<name>A0A517DNT3_9FIRM</name>
<evidence type="ECO:0000256" key="1">
    <source>
        <dbReference type="SAM" id="MobiDB-lite"/>
    </source>
</evidence>
<protein>
    <submittedName>
        <fullName evidence="2">Uncharacterized protein</fullName>
    </submittedName>
</protein>
<dbReference type="Proteomes" id="UP000320776">
    <property type="component" value="Chromosome"/>
</dbReference>
<dbReference type="AlphaFoldDB" id="A0A517DNT3"/>
<dbReference type="KEGG" id="sted:SPTER_01670"/>
<keyword evidence="3" id="KW-1185">Reference proteome</keyword>
<organism evidence="2 3">
    <name type="scientific">Sporomusa termitida</name>
    <dbReference type="NCBI Taxonomy" id="2377"/>
    <lineage>
        <taxon>Bacteria</taxon>
        <taxon>Bacillati</taxon>
        <taxon>Bacillota</taxon>
        <taxon>Negativicutes</taxon>
        <taxon>Selenomonadales</taxon>
        <taxon>Sporomusaceae</taxon>
        <taxon>Sporomusa</taxon>
    </lineage>
</organism>
<feature type="region of interest" description="Disordered" evidence="1">
    <location>
        <begin position="19"/>
        <end position="42"/>
    </location>
</feature>
<sequence>MIKKPISLDIAIQETRKRFNQIPPSLRPKKNKRPAGRRSEEEATALARSVYYSVKKAEEEGYIQKNSGGYRMLWTAVQK</sequence>
<gene>
    <name evidence="2" type="ORF">SPTER_01670</name>
</gene>
<proteinExistence type="predicted"/>
<dbReference type="EMBL" id="CP036259">
    <property type="protein sequence ID" value="QDR78916.1"/>
    <property type="molecule type" value="Genomic_DNA"/>
</dbReference>
<reference evidence="2 3" key="1">
    <citation type="submission" date="2019-02" db="EMBL/GenBank/DDBJ databases">
        <title>Closed genome of Sporomusa termitida DSM 4440.</title>
        <authorList>
            <person name="Poehlein A."/>
            <person name="Daniel R."/>
        </authorList>
    </citation>
    <scope>NUCLEOTIDE SEQUENCE [LARGE SCALE GENOMIC DNA]</scope>
    <source>
        <strain evidence="2 3">DSM 4440</strain>
    </source>
</reference>
<dbReference type="RefSeq" id="WP_144348626.1">
    <property type="nucleotide sequence ID" value="NZ_CP036259.1"/>
</dbReference>